<name>A0A7X1F8Q0_9SPHN</name>
<comment type="caution">
    <text evidence="2">The sequence shown here is derived from an EMBL/GenBank/DDBJ whole genome shotgun (WGS) entry which is preliminary data.</text>
</comment>
<keyword evidence="1" id="KW-1133">Transmembrane helix</keyword>
<gene>
    <name evidence="2" type="ORF">H7F49_12080</name>
</gene>
<accession>A0A7X1F8Q0</accession>
<evidence type="ECO:0000313" key="2">
    <source>
        <dbReference type="EMBL" id="MBC2652442.1"/>
    </source>
</evidence>
<dbReference type="Proteomes" id="UP000520156">
    <property type="component" value="Unassembled WGS sequence"/>
</dbReference>
<keyword evidence="1" id="KW-0812">Transmembrane</keyword>
<dbReference type="EMBL" id="JACLAU010000020">
    <property type="protein sequence ID" value="MBC2652442.1"/>
    <property type="molecule type" value="Genomic_DNA"/>
</dbReference>
<feature type="transmembrane region" description="Helical" evidence="1">
    <location>
        <begin position="12"/>
        <end position="31"/>
    </location>
</feature>
<keyword evidence="1" id="KW-0472">Membrane</keyword>
<dbReference type="RefSeq" id="WP_185683858.1">
    <property type="nucleotide sequence ID" value="NZ_JACLAU010000020.1"/>
</dbReference>
<evidence type="ECO:0000313" key="3">
    <source>
        <dbReference type="Proteomes" id="UP000520156"/>
    </source>
</evidence>
<sequence>MGLFQADLIRSFAVGFVLGAIGLFVAMGSGAEDMGNAMVPHAVAAPAQPDQP</sequence>
<proteinExistence type="predicted"/>
<protein>
    <submittedName>
        <fullName evidence="2">Uncharacterized protein</fullName>
    </submittedName>
</protein>
<organism evidence="2 3">
    <name type="scientific">Novosphingobium aerophilum</name>
    <dbReference type="NCBI Taxonomy" id="2839843"/>
    <lineage>
        <taxon>Bacteria</taxon>
        <taxon>Pseudomonadati</taxon>
        <taxon>Pseudomonadota</taxon>
        <taxon>Alphaproteobacteria</taxon>
        <taxon>Sphingomonadales</taxon>
        <taxon>Sphingomonadaceae</taxon>
        <taxon>Novosphingobium</taxon>
    </lineage>
</organism>
<dbReference type="AlphaFoldDB" id="A0A7X1F8Q0"/>
<reference evidence="2 3" key="1">
    <citation type="submission" date="2020-08" db="EMBL/GenBank/DDBJ databases">
        <title>The genome sequence of Novosphingobium flavum 4Y4.</title>
        <authorList>
            <person name="Liu Y."/>
        </authorList>
    </citation>
    <scope>NUCLEOTIDE SEQUENCE [LARGE SCALE GENOMIC DNA]</scope>
    <source>
        <strain evidence="2 3">4Y4</strain>
    </source>
</reference>
<keyword evidence="3" id="KW-1185">Reference proteome</keyword>
<evidence type="ECO:0000256" key="1">
    <source>
        <dbReference type="SAM" id="Phobius"/>
    </source>
</evidence>